<proteinExistence type="predicted"/>
<keyword evidence="1" id="KW-0802">TPR repeat</keyword>
<dbReference type="Pfam" id="PF13181">
    <property type="entry name" value="TPR_8"/>
    <property type="match status" value="1"/>
</dbReference>
<dbReference type="PANTHER" id="PTHR44998">
    <property type="match status" value="1"/>
</dbReference>
<dbReference type="SUPFAM" id="SSF48452">
    <property type="entry name" value="TPR-like"/>
    <property type="match status" value="1"/>
</dbReference>
<protein>
    <submittedName>
        <fullName evidence="3">Lipopolysaccharide assembly protein B</fullName>
    </submittedName>
</protein>
<dbReference type="Proteomes" id="UP000265341">
    <property type="component" value="Unassembled WGS sequence"/>
</dbReference>
<dbReference type="PANTHER" id="PTHR44998:SF1">
    <property type="entry name" value="UDP-N-ACETYLGLUCOSAMINE--PEPTIDE N-ACETYLGLUCOSAMINYLTRANSFERASE 110 KDA SUBUNIT"/>
    <property type="match status" value="1"/>
</dbReference>
<gene>
    <name evidence="3" type="primary">lapB_1</name>
    <name evidence="3" type="ORF">Mrose_00692</name>
</gene>
<comment type="caution">
    <text evidence="3">The sequence shown here is derived from an EMBL/GenBank/DDBJ whole genome shotgun (WGS) entry which is preliminary data.</text>
</comment>
<organism evidence="3 4">
    <name type="scientific">Calidithermus roseus</name>
    <dbReference type="NCBI Taxonomy" id="1644118"/>
    <lineage>
        <taxon>Bacteria</taxon>
        <taxon>Thermotogati</taxon>
        <taxon>Deinococcota</taxon>
        <taxon>Deinococci</taxon>
        <taxon>Thermales</taxon>
        <taxon>Thermaceae</taxon>
        <taxon>Calidithermus</taxon>
    </lineage>
</organism>
<accession>A0A399F028</accession>
<name>A0A399F028_9DEIN</name>
<dbReference type="InterPro" id="IPR011990">
    <property type="entry name" value="TPR-like_helical_dom_sf"/>
</dbReference>
<dbReference type="PROSITE" id="PS50005">
    <property type="entry name" value="TPR"/>
    <property type="match status" value="2"/>
</dbReference>
<evidence type="ECO:0000313" key="4">
    <source>
        <dbReference type="Proteomes" id="UP000265341"/>
    </source>
</evidence>
<dbReference type="Pfam" id="PF13414">
    <property type="entry name" value="TPR_11"/>
    <property type="match status" value="1"/>
</dbReference>
<dbReference type="AlphaFoldDB" id="A0A399F028"/>
<dbReference type="SMART" id="SM00028">
    <property type="entry name" value="TPR"/>
    <property type="match status" value="3"/>
</dbReference>
<keyword evidence="2" id="KW-1133">Transmembrane helix</keyword>
<feature type="repeat" description="TPR" evidence="1">
    <location>
        <begin position="96"/>
        <end position="129"/>
    </location>
</feature>
<feature type="repeat" description="TPR" evidence="1">
    <location>
        <begin position="130"/>
        <end position="163"/>
    </location>
</feature>
<evidence type="ECO:0000256" key="1">
    <source>
        <dbReference type="PROSITE-ProRule" id="PRU00339"/>
    </source>
</evidence>
<dbReference type="InterPro" id="IPR019734">
    <property type="entry name" value="TPR_rpt"/>
</dbReference>
<evidence type="ECO:0000313" key="3">
    <source>
        <dbReference type="EMBL" id="RIH88659.1"/>
    </source>
</evidence>
<dbReference type="Gene3D" id="1.25.40.10">
    <property type="entry name" value="Tetratricopeptide repeat domain"/>
    <property type="match status" value="1"/>
</dbReference>
<reference evidence="3 4" key="1">
    <citation type="submission" date="2018-08" db="EMBL/GenBank/DDBJ databases">
        <title>Meiothermus roseus NBRC 110900 genome sequencing project.</title>
        <authorList>
            <person name="Da Costa M.S."/>
            <person name="Albuquerque L."/>
            <person name="Raposo P."/>
            <person name="Froufe H.J.C."/>
            <person name="Barroso C.S."/>
            <person name="Egas C."/>
        </authorList>
    </citation>
    <scope>NUCLEOTIDE SEQUENCE [LARGE SCALE GENOMIC DNA]</scope>
    <source>
        <strain evidence="3 4">NBRC 110900</strain>
    </source>
</reference>
<keyword evidence="4" id="KW-1185">Reference proteome</keyword>
<keyword evidence="2" id="KW-0812">Transmembrane</keyword>
<sequence>MYDVMEDLLRQGRYDEAKQQSLLGSKGDEAGLAALLELRSWLRDKRYEMARNSLEKDARFLIPYLNLTDAREALKAFEAEDPVALEPYLNNPHLGAEAYCVLGVIRVREGDTEGARLAFNNSLQLDPGHYRSITNLGNLELEAGRIAEAVLMYERALQANPDYPHAHHNLAVAYRKLGRIDKSVHHLKREQRILYRSPARKLTDTGLPQPSRSVLGHLSSRWLLWVGVIAVIYWLLRR</sequence>
<dbReference type="EMBL" id="QWLA01000008">
    <property type="protein sequence ID" value="RIH88659.1"/>
    <property type="molecule type" value="Genomic_DNA"/>
</dbReference>
<feature type="transmembrane region" description="Helical" evidence="2">
    <location>
        <begin position="218"/>
        <end position="236"/>
    </location>
</feature>
<evidence type="ECO:0000256" key="2">
    <source>
        <dbReference type="SAM" id="Phobius"/>
    </source>
</evidence>
<keyword evidence="2" id="KW-0472">Membrane</keyword>